<protein>
    <submittedName>
        <fullName evidence="1">Uncharacterized protein</fullName>
    </submittedName>
</protein>
<organism evidence="1 2">
    <name type="scientific">Acetobacter cerevisiae</name>
    <dbReference type="NCBI Taxonomy" id="178900"/>
    <lineage>
        <taxon>Bacteria</taxon>
        <taxon>Pseudomonadati</taxon>
        <taxon>Pseudomonadota</taxon>
        <taxon>Alphaproteobacteria</taxon>
        <taxon>Acetobacterales</taxon>
        <taxon>Acetobacteraceae</taxon>
        <taxon>Acetobacter</taxon>
    </lineage>
</organism>
<dbReference type="PATRIC" id="fig|178900.7.peg.2188"/>
<gene>
    <name evidence="1" type="ORF">AD954_01105</name>
</gene>
<evidence type="ECO:0000313" key="2">
    <source>
        <dbReference type="Proteomes" id="UP000075462"/>
    </source>
</evidence>
<evidence type="ECO:0000313" key="1">
    <source>
        <dbReference type="EMBL" id="KXV78753.1"/>
    </source>
</evidence>
<proteinExistence type="predicted"/>
<dbReference type="EMBL" id="LIAA01000005">
    <property type="protein sequence ID" value="KXV78753.1"/>
    <property type="molecule type" value="Genomic_DNA"/>
</dbReference>
<dbReference type="AlphaFoldDB" id="A0A149VFP8"/>
<name>A0A149VFP8_9PROT</name>
<accession>A0A149VFP8</accession>
<comment type="caution">
    <text evidence="1">The sequence shown here is derived from an EMBL/GenBank/DDBJ whole genome shotgun (WGS) entry which is preliminary data.</text>
</comment>
<sequence>MLFELPAFFACVRVAAPYRPENTLFFPFYAVLFFCFCTYPQILRMAAGVSLWISSTGCVDNPQSIFTLQDCLKNNASQIPFTLENGHAFLDED</sequence>
<reference evidence="1 2" key="1">
    <citation type="submission" date="2015-06" db="EMBL/GenBank/DDBJ databases">
        <title>Improved classification and identification of acetic acid bacteria using matrix-assisted laser desorption/ionization time-of-flight mass spectrometry; Gluconobacter nephelii and Gluconobacter uchimurae are later heterotypic synonyms of Gluconobacter japonicus and Gluconobacter oxydans, respectively.</title>
        <authorList>
            <person name="Li L."/>
            <person name="Cleenwerck I."/>
            <person name="De Vuyst L."/>
            <person name="Vandamme P."/>
        </authorList>
    </citation>
    <scope>NUCLEOTIDE SEQUENCE [LARGE SCALE GENOMIC DNA]</scope>
    <source>
        <strain evidence="1 2">LMG 1545</strain>
    </source>
</reference>
<dbReference type="Proteomes" id="UP000075462">
    <property type="component" value="Unassembled WGS sequence"/>
</dbReference>